<gene>
    <name evidence="1" type="ORF">C2I19_19830</name>
</gene>
<comment type="caution">
    <text evidence="1">The sequence shown here is derived from an EMBL/GenBank/DDBJ whole genome shotgun (WGS) entry which is preliminary data.</text>
</comment>
<organism evidence="1 2">
    <name type="scientific">Chromobacterium alticapitis</name>
    <dbReference type="NCBI Taxonomy" id="2073169"/>
    <lineage>
        <taxon>Bacteria</taxon>
        <taxon>Pseudomonadati</taxon>
        <taxon>Pseudomonadota</taxon>
        <taxon>Betaproteobacteria</taxon>
        <taxon>Neisseriales</taxon>
        <taxon>Chromobacteriaceae</taxon>
        <taxon>Chromobacterium</taxon>
    </lineage>
</organism>
<dbReference type="RefSeq" id="WP_103904331.1">
    <property type="nucleotide sequence ID" value="NZ_PQWB01000149.1"/>
</dbReference>
<keyword evidence="2" id="KW-1185">Reference proteome</keyword>
<accession>A0A2S5DB86</accession>
<evidence type="ECO:0000313" key="1">
    <source>
        <dbReference type="EMBL" id="POZ60261.1"/>
    </source>
</evidence>
<evidence type="ECO:0000313" key="2">
    <source>
        <dbReference type="Proteomes" id="UP000237082"/>
    </source>
</evidence>
<dbReference type="AlphaFoldDB" id="A0A2S5DB86"/>
<name>A0A2S5DB86_9NEIS</name>
<sequence>MDQFKSILKVVFKKLSVDLGVAESFIVDLHDEENSWSFISKLAQLIEGVFIKVLVRRLNEPEIFNTISNLPQSVRINFAHDLKIISRDQKYLFLTVAEIRNDYIHNVSNVGLSMSDYFSSLKEARVKEIFKRFKPFILDEKILTPNNFLSDCTNQIFFVCASEISRMYGRVEGIEAERRHNSFRSEQAEKLLPKKINGTMYLEDRMVVYNYIKIAREILKKNGLLSSVSCAKN</sequence>
<dbReference type="OrthoDB" id="9182888at2"/>
<proteinExistence type="predicted"/>
<dbReference type="Proteomes" id="UP000237082">
    <property type="component" value="Unassembled WGS sequence"/>
</dbReference>
<protein>
    <submittedName>
        <fullName evidence="1">Uncharacterized protein</fullName>
    </submittedName>
</protein>
<reference evidence="2" key="1">
    <citation type="submission" date="2018-02" db="EMBL/GenBank/DDBJ databases">
        <authorList>
            <person name="O'Hara-Hanley K."/>
            <person name="Soby S."/>
        </authorList>
    </citation>
    <scope>NUCLEOTIDE SEQUENCE [LARGE SCALE GENOMIC DNA]</scope>
    <source>
        <strain evidence="2">MWU14-2602</strain>
    </source>
</reference>
<dbReference type="EMBL" id="PQWB01000149">
    <property type="protein sequence ID" value="POZ60261.1"/>
    <property type="molecule type" value="Genomic_DNA"/>
</dbReference>